<dbReference type="CDD" id="cd00180">
    <property type="entry name" value="PKc"/>
    <property type="match status" value="1"/>
</dbReference>
<accession>A0AAD4QR91</accession>
<comment type="catalytic activity">
    <reaction evidence="8">
        <text>L-seryl-[protein] + ATP = O-phospho-L-seryl-[protein] + ADP + H(+)</text>
        <dbReference type="Rhea" id="RHEA:17989"/>
        <dbReference type="Rhea" id="RHEA-COMP:9863"/>
        <dbReference type="Rhea" id="RHEA-COMP:11604"/>
        <dbReference type="ChEBI" id="CHEBI:15378"/>
        <dbReference type="ChEBI" id="CHEBI:29999"/>
        <dbReference type="ChEBI" id="CHEBI:30616"/>
        <dbReference type="ChEBI" id="CHEBI:83421"/>
        <dbReference type="ChEBI" id="CHEBI:456216"/>
        <dbReference type="EC" id="2.7.11.1"/>
    </reaction>
</comment>
<evidence type="ECO:0000256" key="4">
    <source>
        <dbReference type="ARBA" id="ARBA00022741"/>
    </source>
</evidence>
<dbReference type="AlphaFoldDB" id="A0AAD4QR91"/>
<dbReference type="GO" id="GO:0004674">
    <property type="term" value="F:protein serine/threonine kinase activity"/>
    <property type="evidence" value="ECO:0007669"/>
    <property type="project" value="UniProtKB-KW"/>
</dbReference>
<evidence type="ECO:0000256" key="9">
    <source>
        <dbReference type="SAM" id="MobiDB-lite"/>
    </source>
</evidence>
<feature type="compositionally biased region" description="Polar residues" evidence="9">
    <location>
        <begin position="855"/>
        <end position="865"/>
    </location>
</feature>
<reference evidence="11" key="1">
    <citation type="journal article" date="2022" name="New Phytol.">
        <title>Evolutionary transition to the ectomycorrhizal habit in the genomes of a hyperdiverse lineage of mushroom-forming fungi.</title>
        <authorList>
            <person name="Looney B."/>
            <person name="Miyauchi S."/>
            <person name="Morin E."/>
            <person name="Drula E."/>
            <person name="Courty P.E."/>
            <person name="Kohler A."/>
            <person name="Kuo A."/>
            <person name="LaButti K."/>
            <person name="Pangilinan J."/>
            <person name="Lipzen A."/>
            <person name="Riley R."/>
            <person name="Andreopoulos W."/>
            <person name="He G."/>
            <person name="Johnson J."/>
            <person name="Nolan M."/>
            <person name="Tritt A."/>
            <person name="Barry K.W."/>
            <person name="Grigoriev I.V."/>
            <person name="Nagy L.G."/>
            <person name="Hibbett D."/>
            <person name="Henrissat B."/>
            <person name="Matheny P.B."/>
            <person name="Labbe J."/>
            <person name="Martin F.M."/>
        </authorList>
    </citation>
    <scope>NUCLEOTIDE SEQUENCE</scope>
    <source>
        <strain evidence="11">BPL690</strain>
    </source>
</reference>
<evidence type="ECO:0000313" key="12">
    <source>
        <dbReference type="Proteomes" id="UP001203297"/>
    </source>
</evidence>
<comment type="catalytic activity">
    <reaction evidence="7">
        <text>L-threonyl-[protein] + ATP = O-phospho-L-threonyl-[protein] + ADP + H(+)</text>
        <dbReference type="Rhea" id="RHEA:46608"/>
        <dbReference type="Rhea" id="RHEA-COMP:11060"/>
        <dbReference type="Rhea" id="RHEA-COMP:11605"/>
        <dbReference type="ChEBI" id="CHEBI:15378"/>
        <dbReference type="ChEBI" id="CHEBI:30013"/>
        <dbReference type="ChEBI" id="CHEBI:30616"/>
        <dbReference type="ChEBI" id="CHEBI:61977"/>
        <dbReference type="ChEBI" id="CHEBI:456216"/>
        <dbReference type="EC" id="2.7.11.1"/>
    </reaction>
</comment>
<dbReference type="GO" id="GO:0035556">
    <property type="term" value="P:intracellular signal transduction"/>
    <property type="evidence" value="ECO:0007669"/>
    <property type="project" value="TreeGrafter"/>
</dbReference>
<dbReference type="EMBL" id="WTXG01000001">
    <property type="protein sequence ID" value="KAI0307422.1"/>
    <property type="molecule type" value="Genomic_DNA"/>
</dbReference>
<feature type="domain" description="Protein kinase" evidence="10">
    <location>
        <begin position="173"/>
        <end position="399"/>
    </location>
</feature>
<dbReference type="PANTHER" id="PTHR24356:SF365">
    <property type="entry name" value="PROTEIN KINASE C DELTA TYPE"/>
    <property type="match status" value="1"/>
</dbReference>
<feature type="region of interest" description="Disordered" evidence="9">
    <location>
        <begin position="742"/>
        <end position="764"/>
    </location>
</feature>
<evidence type="ECO:0000256" key="6">
    <source>
        <dbReference type="ARBA" id="ARBA00022840"/>
    </source>
</evidence>
<keyword evidence="6" id="KW-0067">ATP-binding</keyword>
<evidence type="ECO:0000313" key="11">
    <source>
        <dbReference type="EMBL" id="KAI0307422.1"/>
    </source>
</evidence>
<evidence type="ECO:0000259" key="10">
    <source>
        <dbReference type="PROSITE" id="PS50011"/>
    </source>
</evidence>
<dbReference type="Gene3D" id="3.30.200.20">
    <property type="entry name" value="Phosphorylase Kinase, domain 1"/>
    <property type="match status" value="1"/>
</dbReference>
<keyword evidence="12" id="KW-1185">Reference proteome</keyword>
<evidence type="ECO:0000256" key="1">
    <source>
        <dbReference type="ARBA" id="ARBA00012513"/>
    </source>
</evidence>
<dbReference type="InterPro" id="IPR011009">
    <property type="entry name" value="Kinase-like_dom_sf"/>
</dbReference>
<feature type="region of interest" description="Disordered" evidence="9">
    <location>
        <begin position="495"/>
        <end position="537"/>
    </location>
</feature>
<dbReference type="Proteomes" id="UP001203297">
    <property type="component" value="Unassembled WGS sequence"/>
</dbReference>
<dbReference type="PROSITE" id="PS50011">
    <property type="entry name" value="PROTEIN_KINASE_DOM"/>
    <property type="match status" value="1"/>
</dbReference>
<feature type="compositionally biased region" description="Polar residues" evidence="9">
    <location>
        <begin position="521"/>
        <end position="537"/>
    </location>
</feature>
<dbReference type="PANTHER" id="PTHR24356">
    <property type="entry name" value="SERINE/THREONINE-PROTEIN KINASE"/>
    <property type="match status" value="1"/>
</dbReference>
<keyword evidence="5" id="KW-0418">Kinase</keyword>
<comment type="caution">
    <text evidence="11">The sequence shown here is derived from an EMBL/GenBank/DDBJ whole genome shotgun (WGS) entry which is preliminary data.</text>
</comment>
<dbReference type="InterPro" id="IPR000719">
    <property type="entry name" value="Prot_kinase_dom"/>
</dbReference>
<keyword evidence="4" id="KW-0547">Nucleotide-binding</keyword>
<evidence type="ECO:0000256" key="2">
    <source>
        <dbReference type="ARBA" id="ARBA00022527"/>
    </source>
</evidence>
<feature type="region of interest" description="Disordered" evidence="9">
    <location>
        <begin position="855"/>
        <end position="897"/>
    </location>
</feature>
<dbReference type="SUPFAM" id="SSF56112">
    <property type="entry name" value="Protein kinase-like (PK-like)"/>
    <property type="match status" value="1"/>
</dbReference>
<organism evidence="11 12">
    <name type="scientific">Multifurca ochricompacta</name>
    <dbReference type="NCBI Taxonomy" id="376703"/>
    <lineage>
        <taxon>Eukaryota</taxon>
        <taxon>Fungi</taxon>
        <taxon>Dikarya</taxon>
        <taxon>Basidiomycota</taxon>
        <taxon>Agaricomycotina</taxon>
        <taxon>Agaricomycetes</taxon>
        <taxon>Russulales</taxon>
        <taxon>Russulaceae</taxon>
        <taxon>Multifurca</taxon>
    </lineage>
</organism>
<dbReference type="EC" id="2.7.11.1" evidence="1"/>
<keyword evidence="3" id="KW-0808">Transferase</keyword>
<dbReference type="GO" id="GO:0005524">
    <property type="term" value="F:ATP binding"/>
    <property type="evidence" value="ECO:0007669"/>
    <property type="project" value="UniProtKB-KW"/>
</dbReference>
<evidence type="ECO:0000256" key="7">
    <source>
        <dbReference type="ARBA" id="ARBA00047899"/>
    </source>
</evidence>
<gene>
    <name evidence="11" type="ORF">B0F90DRAFT_1812912</name>
</gene>
<sequence length="897" mass="97091">MPLMIPGSRKSMALRNSLTTFPASPPLSECESVTPRSQAYPDTPPVLDADIFDPVPFSASFSSFLDFTIRDDALQRPTITADTAPDRVEDAKRLSSRADASYYVEQLSNIKDIDSEWEDDEVEEVMIISPKPKTSDPLLVSSSVAHALPTPPFSPPTEPSLGFSLPIAPQESYTILRTLHRTQTSHTSLAVASGCAPSTTKKAALRHALYAIRTYRLPLSHSALAERAALDVLSTRNHTFIVLEHCGGGNLMGLIQAEGPVDSTRMKRWACEIASGIAFIHNSSIIHSNIRPSTILFRVNGHVCISGFDRAIVIASRQTVAPSSKKDNADTCECTRVQPWYHSTREHPDIVRDCILNGLSPVAPLEAVNPAIEHLIVKCLNRDPSKRPTVEEIQASEWFADIDWDGITLPCSSNIPITIPTPDLTPDVLADMPSIIVAPDLSHSTLDTEAEIERSLPWTPARINRPVVGLVSPGATTIASGHSVLLSHADMARFIGSRPQNPSPPSLPSSNGGGDTPKLKFQQSEEQGQSFLPQLSETEGTKRIGLGVCVDEFGTFLSEHEREWGQEEESNESPQISLQDALALPIPLLVTPHMCTPPDQGLSSRSLLPARFFRWRNSSTSASTARDTGADSHVEREQELPELSWNGLDADPFRCSPLPSVPTEGQEVGRGGYEDTASSRRVDVTFRWSTVSLEMGLPQRIYGNKHAHVHALSFATLTGLTRRLCEQGRTLLRKSRSNVLLPRPRLPSPAVPSASPESFPSPPQPLTLSLRTAIGYEENFSGMQRIGLGIGYSLPSPSPRQGLTAQLAGTICTQTHSQVARVDSEEAGVAGCYAGLGGRRGKKNMMERQQNQLDGLNQPASDQQGSGSGPKLSPWDLGDVLVCAGNPGAGGTTTERA</sequence>
<protein>
    <recommendedName>
        <fullName evidence="1">non-specific serine/threonine protein kinase</fullName>
        <ecNumber evidence="1">2.7.11.1</ecNumber>
    </recommendedName>
</protein>
<dbReference type="Pfam" id="PF00069">
    <property type="entry name" value="Pkinase"/>
    <property type="match status" value="1"/>
</dbReference>
<evidence type="ECO:0000256" key="5">
    <source>
        <dbReference type="ARBA" id="ARBA00022777"/>
    </source>
</evidence>
<keyword evidence="2" id="KW-0723">Serine/threonine-protein kinase</keyword>
<name>A0AAD4QR91_9AGAM</name>
<evidence type="ECO:0000256" key="8">
    <source>
        <dbReference type="ARBA" id="ARBA00048679"/>
    </source>
</evidence>
<proteinExistence type="predicted"/>
<evidence type="ECO:0000256" key="3">
    <source>
        <dbReference type="ARBA" id="ARBA00022679"/>
    </source>
</evidence>
<dbReference type="InterPro" id="IPR050236">
    <property type="entry name" value="Ser_Thr_kinase_AGC"/>
</dbReference>
<dbReference type="Gene3D" id="1.10.510.10">
    <property type="entry name" value="Transferase(Phosphotransferase) domain 1"/>
    <property type="match status" value="2"/>
</dbReference>